<feature type="compositionally biased region" description="Basic and acidic residues" evidence="1">
    <location>
        <begin position="153"/>
        <end position="163"/>
    </location>
</feature>
<reference evidence="4" key="1">
    <citation type="submission" date="2023-10" db="EMBL/GenBank/DDBJ databases">
        <authorList>
            <person name="Chen Y."/>
            <person name="Shah S."/>
            <person name="Dougan E. K."/>
            <person name="Thang M."/>
            <person name="Chan C."/>
        </authorList>
    </citation>
    <scope>NUCLEOTIDE SEQUENCE [LARGE SCALE GENOMIC DNA]</scope>
</reference>
<evidence type="ECO:0000256" key="1">
    <source>
        <dbReference type="SAM" id="MobiDB-lite"/>
    </source>
</evidence>
<keyword evidence="5" id="KW-1185">Reference proteome</keyword>
<evidence type="ECO:0008006" key="6">
    <source>
        <dbReference type="Google" id="ProtNLM"/>
    </source>
</evidence>
<evidence type="ECO:0000313" key="5">
    <source>
        <dbReference type="Proteomes" id="UP001189429"/>
    </source>
</evidence>
<dbReference type="Pfam" id="PF00789">
    <property type="entry name" value="UBX"/>
    <property type="match status" value="1"/>
</dbReference>
<feature type="compositionally biased region" description="Basic and acidic residues" evidence="1">
    <location>
        <begin position="44"/>
        <end position="55"/>
    </location>
</feature>
<dbReference type="InterPro" id="IPR001012">
    <property type="entry name" value="UBX_dom"/>
</dbReference>
<name>A0ABN9VXX4_9DINO</name>
<dbReference type="PANTHER" id="PTHR23333">
    <property type="entry name" value="UBX DOMAIN CONTAINING PROTEIN"/>
    <property type="match status" value="1"/>
</dbReference>
<dbReference type="InterPro" id="IPR012989">
    <property type="entry name" value="SEP_domain"/>
</dbReference>
<feature type="domain" description="SEP" evidence="3">
    <location>
        <begin position="99"/>
        <end position="163"/>
    </location>
</feature>
<organism evidence="4 5">
    <name type="scientific">Prorocentrum cordatum</name>
    <dbReference type="NCBI Taxonomy" id="2364126"/>
    <lineage>
        <taxon>Eukaryota</taxon>
        <taxon>Sar</taxon>
        <taxon>Alveolata</taxon>
        <taxon>Dinophyceae</taxon>
        <taxon>Prorocentrales</taxon>
        <taxon>Prorocentraceae</taxon>
        <taxon>Prorocentrum</taxon>
    </lineage>
</organism>
<feature type="non-terminal residue" evidence="4">
    <location>
        <position position="1"/>
    </location>
</feature>
<accession>A0ABN9VXX4</accession>
<evidence type="ECO:0000259" key="3">
    <source>
        <dbReference type="PROSITE" id="PS51399"/>
    </source>
</evidence>
<gene>
    <name evidence="4" type="ORF">PCOR1329_LOCUS61924</name>
</gene>
<dbReference type="SMART" id="SM00166">
    <property type="entry name" value="UBX"/>
    <property type="match status" value="1"/>
</dbReference>
<dbReference type="Proteomes" id="UP001189429">
    <property type="component" value="Unassembled WGS sequence"/>
</dbReference>
<dbReference type="PROSITE" id="PS50033">
    <property type="entry name" value="UBX"/>
    <property type="match status" value="1"/>
</dbReference>
<feature type="region of interest" description="Disordered" evidence="1">
    <location>
        <begin position="130"/>
        <end position="206"/>
    </location>
</feature>
<evidence type="ECO:0000313" key="4">
    <source>
        <dbReference type="EMBL" id="CAK0878038.1"/>
    </source>
</evidence>
<dbReference type="InterPro" id="IPR036241">
    <property type="entry name" value="NSFL1C_SEP_dom_sf"/>
</dbReference>
<dbReference type="PROSITE" id="PS51399">
    <property type="entry name" value="SEP"/>
    <property type="match status" value="1"/>
</dbReference>
<evidence type="ECO:0000259" key="2">
    <source>
        <dbReference type="PROSITE" id="PS50033"/>
    </source>
</evidence>
<feature type="domain" description="UBX" evidence="2">
    <location>
        <begin position="203"/>
        <end position="277"/>
    </location>
</feature>
<proteinExistence type="predicted"/>
<dbReference type="Gene3D" id="3.30.420.210">
    <property type="entry name" value="SEP domain"/>
    <property type="match status" value="1"/>
</dbReference>
<feature type="compositionally biased region" description="Polar residues" evidence="1">
    <location>
        <begin position="1"/>
        <end position="11"/>
    </location>
</feature>
<feature type="region of interest" description="Disordered" evidence="1">
    <location>
        <begin position="1"/>
        <end position="99"/>
    </location>
</feature>
<dbReference type="SUPFAM" id="SSF102848">
    <property type="entry name" value="NSFL1 (p97 ATPase) cofactor p47, SEP domain"/>
    <property type="match status" value="1"/>
</dbReference>
<dbReference type="SMART" id="SM00553">
    <property type="entry name" value="SEP"/>
    <property type="match status" value="1"/>
</dbReference>
<dbReference type="Gene3D" id="3.10.20.90">
    <property type="entry name" value="Phosphatidylinositol 3-kinase Catalytic Subunit, Chain A, domain 1"/>
    <property type="match status" value="1"/>
</dbReference>
<dbReference type="EMBL" id="CAUYUJ010017804">
    <property type="protein sequence ID" value="CAK0878038.1"/>
    <property type="molecule type" value="Genomic_DNA"/>
</dbReference>
<dbReference type="InterPro" id="IPR029071">
    <property type="entry name" value="Ubiquitin-like_domsf"/>
</dbReference>
<sequence length="279" mass="29461">PDPGSSNSRGTAQARASHRAPEHRSHFGPWAVNRAAMPIASMADIRKEEEEDKKATQSYAGGPERGSGMAVQNPGDEDAWKKMQQLASAGAGSSGPLPENHVVVTVYRDGFTVGDGPFRPLSDPLNKKFLDDMAQGRSPEELQGSSQEPVHVAVHDKRGEDYKGPPAPARVNFSGEGNTLGGSSSSAAAPTVVAGQGSVQVDDSKPKTKIQIRFHDGQKKAQEFNQEQTVGDLRRFCEQCVGGQAMAIKGGFPPKPITDDSMTLKDAGLCGAAVTVMPA</sequence>
<protein>
    <recommendedName>
        <fullName evidence="6">SEP domain-containing protein</fullName>
    </recommendedName>
</protein>
<comment type="caution">
    <text evidence="4">The sequence shown here is derived from an EMBL/GenBank/DDBJ whole genome shotgun (WGS) entry which is preliminary data.</text>
</comment>
<dbReference type="CDD" id="cd01770">
    <property type="entry name" value="UBX_UBXN2"/>
    <property type="match status" value="1"/>
</dbReference>
<dbReference type="SUPFAM" id="SSF54236">
    <property type="entry name" value="Ubiquitin-like"/>
    <property type="match status" value="1"/>
</dbReference>
<dbReference type="PANTHER" id="PTHR23333:SF20">
    <property type="entry name" value="NSFL1 COFACTOR P47"/>
    <property type="match status" value="1"/>
</dbReference>
<dbReference type="Pfam" id="PF08059">
    <property type="entry name" value="SEP"/>
    <property type="match status" value="1"/>
</dbReference>